<dbReference type="GO" id="GO:0010181">
    <property type="term" value="F:FMN binding"/>
    <property type="evidence" value="ECO:0007669"/>
    <property type="project" value="InterPro"/>
</dbReference>
<dbReference type="Pfam" id="PF00724">
    <property type="entry name" value="Oxidored_FMN"/>
    <property type="match status" value="1"/>
</dbReference>
<evidence type="ECO:0000313" key="5">
    <source>
        <dbReference type="Proteomes" id="UP000057609"/>
    </source>
</evidence>
<reference evidence="4 5" key="1">
    <citation type="journal article" date="2015" name="Genome Announc.">
        <title>Complete Genome of Geobacter pickeringii G13T, a Metal-Reducing Isolate from Sedimentary Kaolin Deposits.</title>
        <authorList>
            <person name="Badalamenti J.P."/>
            <person name="Bond D.R."/>
        </authorList>
    </citation>
    <scope>NUCLEOTIDE SEQUENCE [LARGE SCALE GENOMIC DNA]</scope>
    <source>
        <strain evidence="4 5">G13</strain>
    </source>
</reference>
<dbReference type="Proteomes" id="UP000057609">
    <property type="component" value="Chromosome"/>
</dbReference>
<keyword evidence="2" id="KW-0560">Oxidoreductase</keyword>
<dbReference type="Gene3D" id="3.20.20.70">
    <property type="entry name" value="Aldolase class I"/>
    <property type="match status" value="1"/>
</dbReference>
<feature type="domain" description="NADH:flavin oxidoreductase/NADH oxidase N-terminal" evidence="3">
    <location>
        <begin position="5"/>
        <end position="335"/>
    </location>
</feature>
<gene>
    <name evidence="4" type="ORF">GPICK_00735</name>
</gene>
<dbReference type="OrthoDB" id="9784632at2"/>
<accession>A0A0B5B6E2</accession>
<dbReference type="GO" id="GO:0016491">
    <property type="term" value="F:oxidoreductase activity"/>
    <property type="evidence" value="ECO:0007669"/>
    <property type="project" value="UniProtKB-KW"/>
</dbReference>
<evidence type="ECO:0000259" key="3">
    <source>
        <dbReference type="Pfam" id="PF00724"/>
    </source>
</evidence>
<dbReference type="InterPro" id="IPR051799">
    <property type="entry name" value="NADH_flavin_oxidoreductase"/>
</dbReference>
<evidence type="ECO:0000256" key="2">
    <source>
        <dbReference type="ARBA" id="ARBA00023002"/>
    </source>
</evidence>
<dbReference type="SUPFAM" id="SSF51395">
    <property type="entry name" value="FMN-linked oxidoreductases"/>
    <property type="match status" value="1"/>
</dbReference>
<evidence type="ECO:0000313" key="4">
    <source>
        <dbReference type="EMBL" id="AJE02098.1"/>
    </source>
</evidence>
<keyword evidence="1" id="KW-0285">Flavoprotein</keyword>
<dbReference type="HOGENOM" id="CLU_012153_2_3_7"/>
<organism evidence="4 5">
    <name type="scientific">Geobacter pickeringii</name>
    <dbReference type="NCBI Taxonomy" id="345632"/>
    <lineage>
        <taxon>Bacteria</taxon>
        <taxon>Pseudomonadati</taxon>
        <taxon>Thermodesulfobacteriota</taxon>
        <taxon>Desulfuromonadia</taxon>
        <taxon>Geobacterales</taxon>
        <taxon>Geobacteraceae</taxon>
        <taxon>Geobacter</taxon>
    </lineage>
</organism>
<dbReference type="KEGG" id="gpi:GPICK_00735"/>
<name>A0A0B5B6E2_9BACT</name>
<dbReference type="PANTHER" id="PTHR43656">
    <property type="entry name" value="BINDING OXIDOREDUCTASE, PUTATIVE (AFU_ORTHOLOGUE AFUA_2G08260)-RELATED"/>
    <property type="match status" value="1"/>
</dbReference>
<dbReference type="EMBL" id="CP009788">
    <property type="protein sequence ID" value="AJE02098.1"/>
    <property type="molecule type" value="Genomic_DNA"/>
</dbReference>
<keyword evidence="5" id="KW-1185">Reference proteome</keyword>
<sequence length="374" mass="41119">MRTVFDETKINHLMLHNRLVRSATWEGMCHDDGRPSDKLAAYYGTLARGGVGLLISGYAFVRPDGKQLPGQLGCHDDDFAADGRRLAEAVHREGGKICLQLVHCGGQSSERAAGRQPVAPSAVKVDQYPELPRELPEEEIAELVLRFADGARRAREWGFDAVQLHAAHGYLINQFLSPLTNRRNDRYGGNPENRARFLREIFRAVRGAVGDDFPVMAKLNGADNLAGGLELDEAVQVARMLDEEGIDAIEVSGGTPASGASSPVRQGIESREQEAYNLPPAYRIKQAVSCPVMVVGGMRSFEIVEGIIRREEADYVSLARPFIREPALTRQWESGDESRARCISCNGCFKPGLKEGGIYCVVDKIERESRGISL</sequence>
<dbReference type="CDD" id="cd02803">
    <property type="entry name" value="OYE_like_FMN_family"/>
    <property type="match status" value="1"/>
</dbReference>
<dbReference type="InterPro" id="IPR013785">
    <property type="entry name" value="Aldolase_TIM"/>
</dbReference>
<dbReference type="RefSeq" id="WP_039739631.1">
    <property type="nucleotide sequence ID" value="NZ_CP009788.1"/>
</dbReference>
<dbReference type="STRING" id="345632.GPICK_00735"/>
<evidence type="ECO:0000256" key="1">
    <source>
        <dbReference type="ARBA" id="ARBA00022630"/>
    </source>
</evidence>
<dbReference type="AlphaFoldDB" id="A0A0B5B6E2"/>
<dbReference type="PANTHER" id="PTHR43656:SF2">
    <property type="entry name" value="BINDING OXIDOREDUCTASE, PUTATIVE (AFU_ORTHOLOGUE AFUA_2G08260)-RELATED"/>
    <property type="match status" value="1"/>
</dbReference>
<proteinExistence type="predicted"/>
<protein>
    <submittedName>
        <fullName evidence="4">NADH-dependent flavin oxidoreductase</fullName>
    </submittedName>
</protein>
<dbReference type="InterPro" id="IPR001155">
    <property type="entry name" value="OxRdtase_FMN_N"/>
</dbReference>